<dbReference type="Gene3D" id="3.40.50.1820">
    <property type="entry name" value="alpha/beta hydrolase"/>
    <property type="match status" value="1"/>
</dbReference>
<organism evidence="6 7">
    <name type="scientific">Clavelina lepadiformis</name>
    <name type="common">Light-bulb sea squirt</name>
    <name type="synonym">Ascidia lepadiformis</name>
    <dbReference type="NCBI Taxonomy" id="159417"/>
    <lineage>
        <taxon>Eukaryota</taxon>
        <taxon>Metazoa</taxon>
        <taxon>Chordata</taxon>
        <taxon>Tunicata</taxon>
        <taxon>Ascidiacea</taxon>
        <taxon>Aplousobranchia</taxon>
        <taxon>Clavelinidae</taxon>
        <taxon>Clavelina</taxon>
    </lineage>
</organism>
<comment type="subcellular location">
    <subcellularLocation>
        <location evidence="1">Cytoplasm</location>
    </subcellularLocation>
</comment>
<feature type="transmembrane region" description="Helical" evidence="4">
    <location>
        <begin position="7"/>
        <end position="25"/>
    </location>
</feature>
<dbReference type="EMBL" id="CAWYQH010000119">
    <property type="protein sequence ID" value="CAK8691245.1"/>
    <property type="molecule type" value="Genomic_DNA"/>
</dbReference>
<gene>
    <name evidence="6" type="ORF">CVLEPA_LOCUS23825</name>
</gene>
<keyword evidence="4" id="KW-0472">Membrane</keyword>
<sequence length="266" mass="29939">MKDKRVVIIFGIIFFASVCLLFSFYPDFTAESERSAFPGDVIIAARLQGHYLVDEFEKKETADKGPINQRFADIGDGVQVYMRSAGAQYPRKVLLLHGQAYTSETWEQIKTLEVLSGAHYHAIAVDLPGYGNSRKTDQYPHTIYLEKLIDGLNLNMPVVISPSMSGIFSVPYVLSHCDKVTGYVPVSPVINQKYGLSDFRNCSAPTLSVYGENDGSAAHRNQLLRSMPKCQLKMIPNGEHPCYLDDPDLFHKYLLDFFSELKWPSQ</sequence>
<evidence type="ECO:0000259" key="5">
    <source>
        <dbReference type="Pfam" id="PF12697"/>
    </source>
</evidence>
<protein>
    <recommendedName>
        <fullName evidence="5">AB hydrolase-1 domain-containing protein</fullName>
    </recommendedName>
</protein>
<evidence type="ECO:0000313" key="6">
    <source>
        <dbReference type="EMBL" id="CAK8691245.1"/>
    </source>
</evidence>
<dbReference type="Proteomes" id="UP001642483">
    <property type="component" value="Unassembled WGS sequence"/>
</dbReference>
<dbReference type="InterPro" id="IPR029058">
    <property type="entry name" value="AB_hydrolase_fold"/>
</dbReference>
<keyword evidence="4" id="KW-0812">Transmembrane</keyword>
<dbReference type="Pfam" id="PF12697">
    <property type="entry name" value="Abhydrolase_6"/>
    <property type="match status" value="1"/>
</dbReference>
<dbReference type="InterPro" id="IPR000073">
    <property type="entry name" value="AB_hydrolase_1"/>
</dbReference>
<dbReference type="PANTHER" id="PTHR46197:SF3">
    <property type="entry name" value="AB HYDROLASE-1 DOMAIN-CONTAINING PROTEIN"/>
    <property type="match status" value="1"/>
</dbReference>
<comment type="caution">
    <text evidence="6">The sequence shown here is derived from an EMBL/GenBank/DDBJ whole genome shotgun (WGS) entry which is preliminary data.</text>
</comment>
<accession>A0ABP0GM68</accession>
<evidence type="ECO:0000313" key="7">
    <source>
        <dbReference type="Proteomes" id="UP001642483"/>
    </source>
</evidence>
<evidence type="ECO:0000256" key="2">
    <source>
        <dbReference type="ARBA" id="ARBA00022490"/>
    </source>
</evidence>
<evidence type="ECO:0000256" key="1">
    <source>
        <dbReference type="ARBA" id="ARBA00004496"/>
    </source>
</evidence>
<keyword evidence="4" id="KW-1133">Transmembrane helix</keyword>
<dbReference type="PANTHER" id="PTHR46197">
    <property type="entry name" value="PROTEIN ABHD14B-LIKE"/>
    <property type="match status" value="1"/>
</dbReference>
<dbReference type="SUPFAM" id="SSF53474">
    <property type="entry name" value="alpha/beta-Hydrolases"/>
    <property type="match status" value="1"/>
</dbReference>
<evidence type="ECO:0000256" key="4">
    <source>
        <dbReference type="SAM" id="Phobius"/>
    </source>
</evidence>
<keyword evidence="7" id="KW-1185">Reference proteome</keyword>
<comment type="similarity">
    <text evidence="3">Belongs to the AB hydrolase superfamily. ABHD14 family.</text>
</comment>
<feature type="domain" description="AB hydrolase-1" evidence="5">
    <location>
        <begin position="93"/>
        <end position="139"/>
    </location>
</feature>
<reference evidence="6 7" key="1">
    <citation type="submission" date="2024-02" db="EMBL/GenBank/DDBJ databases">
        <authorList>
            <person name="Daric V."/>
            <person name="Darras S."/>
        </authorList>
    </citation>
    <scope>NUCLEOTIDE SEQUENCE [LARGE SCALE GENOMIC DNA]</scope>
</reference>
<proteinExistence type="inferred from homology"/>
<keyword evidence="2" id="KW-0963">Cytoplasm</keyword>
<name>A0ABP0GM68_CLALP</name>
<evidence type="ECO:0000256" key="3">
    <source>
        <dbReference type="ARBA" id="ARBA00037942"/>
    </source>
</evidence>